<dbReference type="Pfam" id="PF00577">
    <property type="entry name" value="Usher"/>
    <property type="match status" value="1"/>
</dbReference>
<dbReference type="PANTHER" id="PTHR30451:SF8">
    <property type="entry name" value="FIMBRIAL USHER PROTEIN"/>
    <property type="match status" value="1"/>
</dbReference>
<proteinExistence type="predicted"/>
<protein>
    <submittedName>
        <fullName evidence="1">Fimbria/pilus outer membrane usher protein</fullName>
    </submittedName>
</protein>
<dbReference type="AlphaFoldDB" id="A0AAI9DD00"/>
<name>A0AAI9DD00_PROST</name>
<gene>
    <name evidence="1" type="ORF">RG298_002441</name>
</gene>
<dbReference type="GO" id="GO:0009279">
    <property type="term" value="C:cell outer membrane"/>
    <property type="evidence" value="ECO:0007669"/>
    <property type="project" value="TreeGrafter"/>
</dbReference>
<evidence type="ECO:0000313" key="1">
    <source>
        <dbReference type="EMBL" id="EMJ5134701.1"/>
    </source>
</evidence>
<dbReference type="PANTHER" id="PTHR30451">
    <property type="entry name" value="OUTER MEMBRANE USHER PROTEIN"/>
    <property type="match status" value="1"/>
</dbReference>
<sequence length="328" mass="37381">MNWTTEIRTLSSSVGRTYTQDNQSQDYISFSWGQTFFENTTFNASYQRTYNIDNIYEDTFYLRLSIPLERANISSWLTHANHSNRWGTRYNNYVDRDRNWGVAYEYSDKQNYQSVSANIHTVTPYTQLGGSFRRDNEQQTSWGASLTGGVALVNEGILLSPYEIKETFGIAKAGDRRYVRIDTGAGPTWTNGNGYAVIPNLNAYQQNAIKIDPRSLSRQSDILNAYKTITPAKGSVVPVHFTVIESRRVRVNVNFSERPLPQNSVIRDEAGNFLTLSTQPGQFFLGQAIPNMKLIVETPEKKLCEIKLVLPNEPKEQALYEEVNVQCH</sequence>
<dbReference type="Gene3D" id="2.60.40.2610">
    <property type="entry name" value="Outer membrane usher protein FimD, plug domain"/>
    <property type="match status" value="1"/>
</dbReference>
<organism evidence="1">
    <name type="scientific">Providencia stuartii</name>
    <dbReference type="NCBI Taxonomy" id="588"/>
    <lineage>
        <taxon>Bacteria</taxon>
        <taxon>Pseudomonadati</taxon>
        <taxon>Pseudomonadota</taxon>
        <taxon>Gammaproteobacteria</taxon>
        <taxon>Enterobacterales</taxon>
        <taxon>Morganellaceae</taxon>
        <taxon>Providencia</taxon>
    </lineage>
</organism>
<dbReference type="GO" id="GO:0009297">
    <property type="term" value="P:pilus assembly"/>
    <property type="evidence" value="ECO:0007669"/>
    <property type="project" value="InterPro"/>
</dbReference>
<dbReference type="EMBL" id="ABMABF030000007">
    <property type="protein sequence ID" value="EMJ5134701.1"/>
    <property type="molecule type" value="Genomic_DNA"/>
</dbReference>
<comment type="caution">
    <text evidence="1">The sequence shown here is derived from an EMBL/GenBank/DDBJ whole genome shotgun (WGS) entry which is preliminary data.</text>
</comment>
<dbReference type="InterPro" id="IPR000015">
    <property type="entry name" value="Fimb_usher"/>
</dbReference>
<dbReference type="GO" id="GO:0015473">
    <property type="term" value="F:fimbrial usher porin activity"/>
    <property type="evidence" value="ECO:0007669"/>
    <property type="project" value="InterPro"/>
</dbReference>
<reference evidence="1" key="1">
    <citation type="submission" date="2024-02" db="EMBL/GenBank/DDBJ databases">
        <authorList>
            <consortium name="Clinical and Environmental Microbiology Branch: Whole genome sequencing antimicrobial resistance pathogens in the healthcare setting"/>
        </authorList>
    </citation>
    <scope>NUCLEOTIDE SEQUENCE</scope>
    <source>
        <strain evidence="1">2021GO-0154</strain>
    </source>
</reference>
<dbReference type="InterPro" id="IPR042186">
    <property type="entry name" value="FimD_plug_dom"/>
</dbReference>
<accession>A0AAI9DD00</accession>